<organism evidence="14 15">
    <name type="scientific">Gloeophyllum trabeum (strain ATCC 11539 / FP-39264 / Madison 617)</name>
    <name type="common">Brown rot fungus</name>
    <dbReference type="NCBI Taxonomy" id="670483"/>
    <lineage>
        <taxon>Eukaryota</taxon>
        <taxon>Fungi</taxon>
        <taxon>Dikarya</taxon>
        <taxon>Basidiomycota</taxon>
        <taxon>Agaricomycotina</taxon>
        <taxon>Agaricomycetes</taxon>
        <taxon>Gloeophyllales</taxon>
        <taxon>Gloeophyllaceae</taxon>
        <taxon>Gloeophyllum</taxon>
    </lineage>
</organism>
<comment type="similarity">
    <text evidence="2 12">Belongs to the taffazin family.</text>
</comment>
<dbReference type="HOGENOM" id="CLU_046747_0_1_1"/>
<dbReference type="InterPro" id="IPR000872">
    <property type="entry name" value="Tafazzin"/>
</dbReference>
<name>S7Q182_GLOTA</name>
<keyword evidence="15" id="KW-1185">Reference proteome</keyword>
<evidence type="ECO:0000256" key="4">
    <source>
        <dbReference type="ARBA" id="ARBA00022787"/>
    </source>
</evidence>
<dbReference type="Pfam" id="PF01553">
    <property type="entry name" value="Acyltransferase"/>
    <property type="match status" value="1"/>
</dbReference>
<dbReference type="Proteomes" id="UP000030669">
    <property type="component" value="Unassembled WGS sequence"/>
</dbReference>
<dbReference type="AlphaFoldDB" id="S7Q182"/>
<keyword evidence="8" id="KW-0472">Membrane</keyword>
<evidence type="ECO:0000313" key="15">
    <source>
        <dbReference type="Proteomes" id="UP000030669"/>
    </source>
</evidence>
<comment type="subcellular location">
    <subcellularLocation>
        <location evidence="1">Mitochondrion inner membrane</location>
        <topology evidence="1">Peripheral membrane protein</topology>
        <orientation evidence="1">Intermembrane side</orientation>
    </subcellularLocation>
    <subcellularLocation>
        <location evidence="10">Mitochondrion outer membrane</location>
        <topology evidence="10">Peripheral membrane protein</topology>
        <orientation evidence="10">Intermembrane side</orientation>
    </subcellularLocation>
</comment>
<dbReference type="STRING" id="670483.S7Q182"/>
<evidence type="ECO:0000313" key="14">
    <source>
        <dbReference type="EMBL" id="EPQ53267.1"/>
    </source>
</evidence>
<dbReference type="InterPro" id="IPR002123">
    <property type="entry name" value="Plipid/glycerol_acylTrfase"/>
</dbReference>
<reference evidence="14 15" key="1">
    <citation type="journal article" date="2012" name="Science">
        <title>The Paleozoic origin of enzymatic lignin decomposition reconstructed from 31 fungal genomes.</title>
        <authorList>
            <person name="Floudas D."/>
            <person name="Binder M."/>
            <person name="Riley R."/>
            <person name="Barry K."/>
            <person name="Blanchette R.A."/>
            <person name="Henrissat B."/>
            <person name="Martinez A.T."/>
            <person name="Otillar R."/>
            <person name="Spatafora J.W."/>
            <person name="Yadav J.S."/>
            <person name="Aerts A."/>
            <person name="Benoit I."/>
            <person name="Boyd A."/>
            <person name="Carlson A."/>
            <person name="Copeland A."/>
            <person name="Coutinho P.M."/>
            <person name="de Vries R.P."/>
            <person name="Ferreira P."/>
            <person name="Findley K."/>
            <person name="Foster B."/>
            <person name="Gaskell J."/>
            <person name="Glotzer D."/>
            <person name="Gorecki P."/>
            <person name="Heitman J."/>
            <person name="Hesse C."/>
            <person name="Hori C."/>
            <person name="Igarashi K."/>
            <person name="Jurgens J.A."/>
            <person name="Kallen N."/>
            <person name="Kersten P."/>
            <person name="Kohler A."/>
            <person name="Kuees U."/>
            <person name="Kumar T.K.A."/>
            <person name="Kuo A."/>
            <person name="LaButti K."/>
            <person name="Larrondo L.F."/>
            <person name="Lindquist E."/>
            <person name="Ling A."/>
            <person name="Lombard V."/>
            <person name="Lucas S."/>
            <person name="Lundell T."/>
            <person name="Martin R."/>
            <person name="McLaughlin D.J."/>
            <person name="Morgenstern I."/>
            <person name="Morin E."/>
            <person name="Murat C."/>
            <person name="Nagy L.G."/>
            <person name="Nolan M."/>
            <person name="Ohm R.A."/>
            <person name="Patyshakuliyeva A."/>
            <person name="Rokas A."/>
            <person name="Ruiz-Duenas F.J."/>
            <person name="Sabat G."/>
            <person name="Salamov A."/>
            <person name="Samejima M."/>
            <person name="Schmutz J."/>
            <person name="Slot J.C."/>
            <person name="St John F."/>
            <person name="Stenlid J."/>
            <person name="Sun H."/>
            <person name="Sun S."/>
            <person name="Syed K."/>
            <person name="Tsang A."/>
            <person name="Wiebenga A."/>
            <person name="Young D."/>
            <person name="Pisabarro A."/>
            <person name="Eastwood D.C."/>
            <person name="Martin F."/>
            <person name="Cullen D."/>
            <person name="Grigoriev I.V."/>
            <person name="Hibbett D.S."/>
        </authorList>
    </citation>
    <scope>NUCLEOTIDE SEQUENCE [LARGE SCALE GENOMIC DNA]</scope>
    <source>
        <strain evidence="14 15">ATCC 11539</strain>
    </source>
</reference>
<evidence type="ECO:0000256" key="5">
    <source>
        <dbReference type="ARBA" id="ARBA00022792"/>
    </source>
</evidence>
<keyword evidence="3 14" id="KW-0808">Transferase</keyword>
<dbReference type="KEGG" id="gtr:GLOTRDRAFT_63959"/>
<dbReference type="OMA" id="EIMFTNP"/>
<comment type="catalytic activity">
    <reaction evidence="11">
        <text>1'-[1,2-diacyl-sn-glycero-3-phospho],3'-[1-acyl-sn-glycero-3-phospho]-glycerol + a 1,2-diacyl-sn-glycero-3-phosphocholine = a cardiolipin + a 1-acyl-sn-glycero-3-phosphocholine</text>
        <dbReference type="Rhea" id="RHEA:33731"/>
        <dbReference type="ChEBI" id="CHEBI:57643"/>
        <dbReference type="ChEBI" id="CHEBI:58168"/>
        <dbReference type="ChEBI" id="CHEBI:62237"/>
        <dbReference type="ChEBI" id="CHEBI:64743"/>
    </reaction>
    <physiologicalReaction direction="left-to-right" evidence="11">
        <dbReference type="Rhea" id="RHEA:33732"/>
    </physiologicalReaction>
    <physiologicalReaction direction="right-to-left" evidence="11">
        <dbReference type="Rhea" id="RHEA:33733"/>
    </physiologicalReaction>
</comment>
<accession>S7Q182</accession>
<keyword evidence="6" id="KW-0443">Lipid metabolism</keyword>
<dbReference type="EMBL" id="KB469306">
    <property type="protein sequence ID" value="EPQ53267.1"/>
    <property type="molecule type" value="Genomic_DNA"/>
</dbReference>
<evidence type="ECO:0000256" key="8">
    <source>
        <dbReference type="ARBA" id="ARBA00023136"/>
    </source>
</evidence>
<dbReference type="GO" id="GO:0005743">
    <property type="term" value="C:mitochondrial inner membrane"/>
    <property type="evidence" value="ECO:0007669"/>
    <property type="project" value="UniProtKB-SubCell"/>
</dbReference>
<dbReference type="GO" id="GO:0047184">
    <property type="term" value="F:1-acylglycerophosphocholine O-acyltransferase activity"/>
    <property type="evidence" value="ECO:0007669"/>
    <property type="project" value="TreeGrafter"/>
</dbReference>
<dbReference type="SMART" id="SM00563">
    <property type="entry name" value="PlsC"/>
    <property type="match status" value="1"/>
</dbReference>
<proteinExistence type="inferred from homology"/>
<evidence type="ECO:0000256" key="12">
    <source>
        <dbReference type="RuleBase" id="RU365062"/>
    </source>
</evidence>
<dbReference type="GeneID" id="19307581"/>
<dbReference type="CDD" id="cd07989">
    <property type="entry name" value="LPLAT_AGPAT-like"/>
    <property type="match status" value="1"/>
</dbReference>
<keyword evidence="5" id="KW-0999">Mitochondrion inner membrane</keyword>
<dbReference type="PRINTS" id="PR00979">
    <property type="entry name" value="TAFAZZIN"/>
</dbReference>
<evidence type="ECO:0000256" key="10">
    <source>
        <dbReference type="ARBA" id="ARBA00024323"/>
    </source>
</evidence>
<dbReference type="OrthoDB" id="193467at2759"/>
<sequence length="303" mass="33806">MATGLFSRATVTTVGLTCKAFLKIGFCSSVSVNGLDILLEALRSEEREKGRGVVTVANHLSTLDDPLIWGIMPWRSFLSERTTRWALGAADIIFTNPIFSAFFRNGQVLETFRGKGIYQPSVDTAVSKLNRGGWVHLFGEGKVYQPRDYREEHGMAHLARFKWGIGRMLMETALPPTVIPMWLTGFDKLMPEGRSIPYKFLPRPGVALSVTFGKPISAEKIRSALASIDRDPARVQVTPSSEVKHGGGWMGEAISRTVYTERYREREGKLWEEMARVRSEVTEIVRQEVEALGRSVSGARLGK</sequence>
<evidence type="ECO:0000259" key="13">
    <source>
        <dbReference type="SMART" id="SM00563"/>
    </source>
</evidence>
<dbReference type="GO" id="GO:0007007">
    <property type="term" value="P:inner mitochondrial membrane organization"/>
    <property type="evidence" value="ECO:0007669"/>
    <property type="project" value="TreeGrafter"/>
</dbReference>
<dbReference type="GO" id="GO:0035965">
    <property type="term" value="P:cardiolipin acyl-chain remodeling"/>
    <property type="evidence" value="ECO:0007669"/>
    <property type="project" value="TreeGrafter"/>
</dbReference>
<gene>
    <name evidence="14" type="ORF">GLOTRDRAFT_63959</name>
</gene>
<dbReference type="RefSeq" id="XP_007868539.1">
    <property type="nucleotide sequence ID" value="XM_007870348.1"/>
</dbReference>
<dbReference type="eggNOG" id="KOG2847">
    <property type="taxonomic scope" value="Eukaryota"/>
</dbReference>
<keyword evidence="9 14" id="KW-0012">Acyltransferase</keyword>
<dbReference type="SUPFAM" id="SSF69593">
    <property type="entry name" value="Glycerol-3-phosphate (1)-acyltransferase"/>
    <property type="match status" value="1"/>
</dbReference>
<keyword evidence="7" id="KW-0496">Mitochondrion</keyword>
<feature type="domain" description="Phospholipid/glycerol acyltransferase" evidence="13">
    <location>
        <begin position="53"/>
        <end position="186"/>
    </location>
</feature>
<evidence type="ECO:0000256" key="6">
    <source>
        <dbReference type="ARBA" id="ARBA00023098"/>
    </source>
</evidence>
<keyword evidence="4" id="KW-1000">Mitochondrion outer membrane</keyword>
<evidence type="ECO:0000256" key="9">
    <source>
        <dbReference type="ARBA" id="ARBA00023315"/>
    </source>
</evidence>
<evidence type="ECO:0000256" key="11">
    <source>
        <dbReference type="ARBA" id="ARBA00047906"/>
    </source>
</evidence>
<dbReference type="GO" id="GO:0005741">
    <property type="term" value="C:mitochondrial outer membrane"/>
    <property type="evidence" value="ECO:0007669"/>
    <property type="project" value="UniProtKB-SubCell"/>
</dbReference>
<evidence type="ECO:0000256" key="2">
    <source>
        <dbReference type="ARBA" id="ARBA00010524"/>
    </source>
</evidence>
<dbReference type="PANTHER" id="PTHR12497">
    <property type="entry name" value="TAZ PROTEIN TAFAZZIN"/>
    <property type="match status" value="1"/>
</dbReference>
<protein>
    <recommendedName>
        <fullName evidence="12">Tafazzin family protein</fullName>
    </recommendedName>
</protein>
<dbReference type="PANTHER" id="PTHR12497:SF0">
    <property type="entry name" value="TAFAZZIN"/>
    <property type="match status" value="1"/>
</dbReference>
<evidence type="ECO:0000256" key="7">
    <source>
        <dbReference type="ARBA" id="ARBA00023128"/>
    </source>
</evidence>
<evidence type="ECO:0000256" key="3">
    <source>
        <dbReference type="ARBA" id="ARBA00022679"/>
    </source>
</evidence>
<evidence type="ECO:0000256" key="1">
    <source>
        <dbReference type="ARBA" id="ARBA00004137"/>
    </source>
</evidence>